<gene>
    <name evidence="1" type="ORF">HHI36_014022</name>
</gene>
<name>A0ABD2N1B0_9CUCU</name>
<organism evidence="1 2">
    <name type="scientific">Cryptolaemus montrouzieri</name>
    <dbReference type="NCBI Taxonomy" id="559131"/>
    <lineage>
        <taxon>Eukaryota</taxon>
        <taxon>Metazoa</taxon>
        <taxon>Ecdysozoa</taxon>
        <taxon>Arthropoda</taxon>
        <taxon>Hexapoda</taxon>
        <taxon>Insecta</taxon>
        <taxon>Pterygota</taxon>
        <taxon>Neoptera</taxon>
        <taxon>Endopterygota</taxon>
        <taxon>Coleoptera</taxon>
        <taxon>Polyphaga</taxon>
        <taxon>Cucujiformia</taxon>
        <taxon>Coccinelloidea</taxon>
        <taxon>Coccinellidae</taxon>
        <taxon>Scymninae</taxon>
        <taxon>Scymnini</taxon>
        <taxon>Cryptolaemus</taxon>
    </lineage>
</organism>
<evidence type="ECO:0000313" key="1">
    <source>
        <dbReference type="EMBL" id="KAL3272550.1"/>
    </source>
</evidence>
<comment type="caution">
    <text evidence="1">The sequence shown here is derived from an EMBL/GenBank/DDBJ whole genome shotgun (WGS) entry which is preliminary data.</text>
</comment>
<keyword evidence="2" id="KW-1185">Reference proteome</keyword>
<evidence type="ECO:0000313" key="2">
    <source>
        <dbReference type="Proteomes" id="UP001516400"/>
    </source>
</evidence>
<reference evidence="1 2" key="1">
    <citation type="journal article" date="2021" name="BMC Biol.">
        <title>Horizontally acquired antibacterial genes associated with adaptive radiation of ladybird beetles.</title>
        <authorList>
            <person name="Li H.S."/>
            <person name="Tang X.F."/>
            <person name="Huang Y.H."/>
            <person name="Xu Z.Y."/>
            <person name="Chen M.L."/>
            <person name="Du X.Y."/>
            <person name="Qiu B.Y."/>
            <person name="Chen P.T."/>
            <person name="Zhang W."/>
            <person name="Slipinski A."/>
            <person name="Escalona H.E."/>
            <person name="Waterhouse R.M."/>
            <person name="Zwick A."/>
            <person name="Pang H."/>
        </authorList>
    </citation>
    <scope>NUCLEOTIDE SEQUENCE [LARGE SCALE GENOMIC DNA]</scope>
    <source>
        <strain evidence="1">SYSU2018</strain>
    </source>
</reference>
<dbReference type="EMBL" id="JABFTP020000062">
    <property type="protein sequence ID" value="KAL3272550.1"/>
    <property type="molecule type" value="Genomic_DNA"/>
</dbReference>
<dbReference type="Gene3D" id="3.30.930.10">
    <property type="entry name" value="Bira Bifunctional Protein, Domain 2"/>
    <property type="match status" value="1"/>
</dbReference>
<dbReference type="Proteomes" id="UP001516400">
    <property type="component" value="Unassembled WGS sequence"/>
</dbReference>
<sequence length="157" mass="18242">MANQFFHQIQRQRKIWWRKISASPGRYNLSDIKNGNDLDNSEFSVNIQAKYEWGNQTLESINLSCKNYPNMSNSDLLIKDGKKQVAAVYIKSETKLSNLFLNSLCDAYEEPNYQDGKRPLLRFHRKIAPYKICFAVSSSSKFNDSLRVLIPSEFVYT</sequence>
<proteinExistence type="predicted"/>
<accession>A0ABD2N1B0</accession>
<dbReference type="InterPro" id="IPR045864">
    <property type="entry name" value="aa-tRNA-synth_II/BPL/LPL"/>
</dbReference>
<protein>
    <submittedName>
        <fullName evidence="1">Uncharacterized protein</fullName>
    </submittedName>
</protein>
<dbReference type="AlphaFoldDB" id="A0ABD2N1B0"/>